<keyword evidence="7" id="KW-0862">Zinc</keyword>
<evidence type="ECO:0000259" key="8">
    <source>
        <dbReference type="Pfam" id="PF00432"/>
    </source>
</evidence>
<dbReference type="InterPro" id="IPR001330">
    <property type="entry name" value="Prenyltrans"/>
</dbReference>
<dbReference type="Pfam" id="PF00432">
    <property type="entry name" value="Prenyltrans"/>
    <property type="match status" value="1"/>
</dbReference>
<keyword evidence="3" id="KW-0637">Prenyltransferase</keyword>
<evidence type="ECO:0000256" key="5">
    <source>
        <dbReference type="ARBA" id="ARBA00022723"/>
    </source>
</evidence>
<organism evidence="9 10">
    <name type="scientific">Blyttiomyces helicus</name>
    <dbReference type="NCBI Taxonomy" id="388810"/>
    <lineage>
        <taxon>Eukaryota</taxon>
        <taxon>Fungi</taxon>
        <taxon>Fungi incertae sedis</taxon>
        <taxon>Chytridiomycota</taxon>
        <taxon>Chytridiomycota incertae sedis</taxon>
        <taxon>Chytridiomycetes</taxon>
        <taxon>Chytridiomycetes incertae sedis</taxon>
        <taxon>Blyttiomyces</taxon>
    </lineage>
</organism>
<sequence>RMTFGYFCLSGLDLLGSLPQLTQEKRAGWVEWIYAQQIHPNADGSLSPRCGFRGSPFAGTKHCSSGVSRNSFSRSAHPPAEIDTSHITMTHTALLCLVLLGDDLSRVNAKAIVAALRAMQQPDGSFECYWKAGESDMRFVFCACAISYVLNDWSGIDVEKCIEFIRKCQTYEGGFSQKPNQESHGGSTYCAIASLALMGRIDDGIADKDRTLRWLLFRQEDGFQGRPNKPHDTCYAFWIGGAIDMLGMYHLVDTTVLKFFLSQTYSPKFGGYGKLPGDYPDLMHTYLGLSGLAI</sequence>
<reference evidence="10" key="1">
    <citation type="journal article" date="2018" name="Nat. Microbiol.">
        <title>Leveraging single-cell genomics to expand the fungal tree of life.</title>
        <authorList>
            <person name="Ahrendt S.R."/>
            <person name="Quandt C.A."/>
            <person name="Ciobanu D."/>
            <person name="Clum A."/>
            <person name="Salamov A."/>
            <person name="Andreopoulos B."/>
            <person name="Cheng J.F."/>
            <person name="Woyke T."/>
            <person name="Pelin A."/>
            <person name="Henrissat B."/>
            <person name="Reynolds N.K."/>
            <person name="Benny G.L."/>
            <person name="Smith M.E."/>
            <person name="James T.Y."/>
            <person name="Grigoriev I.V."/>
        </authorList>
    </citation>
    <scope>NUCLEOTIDE SEQUENCE [LARGE SCALE GENOMIC DNA]</scope>
</reference>
<dbReference type="GO" id="GO:0004662">
    <property type="term" value="F:CAAX-protein geranylgeranyltransferase activity"/>
    <property type="evidence" value="ECO:0007669"/>
    <property type="project" value="TreeGrafter"/>
</dbReference>
<dbReference type="GO" id="GO:0005953">
    <property type="term" value="C:CAAX-protein geranylgeranyltransferase complex"/>
    <property type="evidence" value="ECO:0007669"/>
    <property type="project" value="TreeGrafter"/>
</dbReference>
<evidence type="ECO:0000256" key="2">
    <source>
        <dbReference type="ARBA" id="ARBA00010497"/>
    </source>
</evidence>
<keyword evidence="6" id="KW-0677">Repeat</keyword>
<dbReference type="Proteomes" id="UP000269721">
    <property type="component" value="Unassembled WGS sequence"/>
</dbReference>
<evidence type="ECO:0000256" key="4">
    <source>
        <dbReference type="ARBA" id="ARBA00022679"/>
    </source>
</evidence>
<evidence type="ECO:0000313" key="9">
    <source>
        <dbReference type="EMBL" id="RKO85766.1"/>
    </source>
</evidence>
<feature type="non-terminal residue" evidence="9">
    <location>
        <position position="1"/>
    </location>
</feature>
<dbReference type="EMBL" id="KZ998766">
    <property type="protein sequence ID" value="RKO85766.1"/>
    <property type="molecule type" value="Genomic_DNA"/>
</dbReference>
<dbReference type="PANTHER" id="PTHR11774">
    <property type="entry name" value="GERANYLGERANYL TRANSFERASE TYPE BETA SUBUNIT"/>
    <property type="match status" value="1"/>
</dbReference>
<gene>
    <name evidence="9" type="ORF">BDK51DRAFT_7688</name>
</gene>
<dbReference type="InterPro" id="IPR008930">
    <property type="entry name" value="Terpenoid_cyclase/PrenylTrfase"/>
</dbReference>
<dbReference type="Gene3D" id="1.50.10.20">
    <property type="match status" value="1"/>
</dbReference>
<proteinExistence type="inferred from homology"/>
<dbReference type="PANTHER" id="PTHR11774:SF4">
    <property type="entry name" value="GERANYLGERANYL TRANSFERASE TYPE-1 SUBUNIT BETA"/>
    <property type="match status" value="1"/>
</dbReference>
<evidence type="ECO:0000256" key="7">
    <source>
        <dbReference type="ARBA" id="ARBA00022833"/>
    </source>
</evidence>
<accession>A0A4P9W6K9</accession>
<evidence type="ECO:0000313" key="10">
    <source>
        <dbReference type="Proteomes" id="UP000269721"/>
    </source>
</evidence>
<evidence type="ECO:0000256" key="1">
    <source>
        <dbReference type="ARBA" id="ARBA00001947"/>
    </source>
</evidence>
<dbReference type="SUPFAM" id="SSF48239">
    <property type="entry name" value="Terpenoid cyclases/Protein prenyltransferases"/>
    <property type="match status" value="1"/>
</dbReference>
<dbReference type="OrthoDB" id="24893at2759"/>
<dbReference type="InterPro" id="IPR045089">
    <property type="entry name" value="PGGT1B-like"/>
</dbReference>
<name>A0A4P9W6K9_9FUNG</name>
<keyword evidence="5" id="KW-0479">Metal-binding</keyword>
<evidence type="ECO:0000256" key="6">
    <source>
        <dbReference type="ARBA" id="ARBA00022737"/>
    </source>
</evidence>
<evidence type="ECO:0000256" key="3">
    <source>
        <dbReference type="ARBA" id="ARBA00022602"/>
    </source>
</evidence>
<dbReference type="AlphaFoldDB" id="A0A4P9W6K9"/>
<keyword evidence="4 9" id="KW-0808">Transferase</keyword>
<protein>
    <submittedName>
        <fullName evidence="9">Terpenoid cyclases/protein prenyltransferase alpha-alpha toroid</fullName>
    </submittedName>
</protein>
<feature type="domain" description="Prenyltransferase alpha-alpha toroid" evidence="8">
    <location>
        <begin position="1"/>
        <end position="294"/>
    </location>
</feature>
<feature type="non-terminal residue" evidence="9">
    <location>
        <position position="294"/>
    </location>
</feature>
<keyword evidence="10" id="KW-1185">Reference proteome</keyword>
<dbReference type="GO" id="GO:0046872">
    <property type="term" value="F:metal ion binding"/>
    <property type="evidence" value="ECO:0007669"/>
    <property type="project" value="UniProtKB-KW"/>
</dbReference>
<comment type="similarity">
    <text evidence="2">Belongs to the protein prenyltransferase subunit beta family.</text>
</comment>
<comment type="cofactor">
    <cofactor evidence="1">
        <name>Zn(2+)</name>
        <dbReference type="ChEBI" id="CHEBI:29105"/>
    </cofactor>
</comment>